<dbReference type="EMBL" id="CP135176">
    <property type="protein sequence ID" value="WZS86442.1"/>
    <property type="molecule type" value="Genomic_DNA"/>
</dbReference>
<feature type="transmembrane region" description="Helical" evidence="1">
    <location>
        <begin position="33"/>
        <end position="52"/>
    </location>
</feature>
<dbReference type="AlphaFoldDB" id="A0AAN0LUR3"/>
<keyword evidence="3" id="KW-1185">Reference proteome</keyword>
<dbReference type="RefSeq" id="WP_016800141.1">
    <property type="nucleotide sequence ID" value="NZ_AIDR02000034.1"/>
</dbReference>
<protein>
    <submittedName>
        <fullName evidence="2">Uncharacterized protein</fullName>
    </submittedName>
</protein>
<dbReference type="Proteomes" id="UP001441914">
    <property type="component" value="Chromosome 1"/>
</dbReference>
<proteinExistence type="predicted"/>
<accession>A0AAN0LUR3</accession>
<keyword evidence="1" id="KW-1133">Transmembrane helix</keyword>
<keyword evidence="1" id="KW-0472">Membrane</keyword>
<evidence type="ECO:0000313" key="3">
    <source>
        <dbReference type="Proteomes" id="UP001441914"/>
    </source>
</evidence>
<evidence type="ECO:0000256" key="1">
    <source>
        <dbReference type="SAM" id="Phobius"/>
    </source>
</evidence>
<keyword evidence="1" id="KW-0812">Transmembrane</keyword>
<organism evidence="2 3">
    <name type="scientific">Vibrio cyclitrophicus ZF270</name>
    <dbReference type="NCBI Taxonomy" id="1136176"/>
    <lineage>
        <taxon>Bacteria</taxon>
        <taxon>Pseudomonadati</taxon>
        <taxon>Pseudomonadota</taxon>
        <taxon>Gammaproteobacteria</taxon>
        <taxon>Vibrionales</taxon>
        <taxon>Vibrionaceae</taxon>
        <taxon>Vibrio</taxon>
    </lineage>
</organism>
<name>A0AAN0LUR3_9VIBR</name>
<reference evidence="2 3" key="1">
    <citation type="journal article" date="2024" name="Elife">
        <title>Polysaccharide breakdown products drive degradation-dispersal cycles of foraging bacteria through changes in metabolism and motility.</title>
        <authorList>
            <person name="Stubbusch A.K."/>
            <person name="Keegstra J.M."/>
            <person name="Schwartzman J."/>
            <person name="Pontrelli S."/>
            <person name="Clerc E.E."/>
            <person name="Stocker R."/>
            <person name="Magnabosco C."/>
            <person name="Schubert O.T."/>
            <person name="Ackermann M."/>
            <person name="D'Souza G.G."/>
        </authorList>
    </citation>
    <scope>NUCLEOTIDE SEQUENCE [LARGE SCALE GENOMIC DNA]</scope>
    <source>
        <strain evidence="2 3">ZF270</strain>
    </source>
</reference>
<evidence type="ECO:0000313" key="2">
    <source>
        <dbReference type="EMBL" id="WZS86442.1"/>
    </source>
</evidence>
<sequence>MDFIRKLREYDWDNEEQKADKLYFIRHLDRQRAFVKGALGALVVIKLFEYLVG</sequence>
<gene>
    <name evidence="2" type="ORF">QYQ95_03900</name>
</gene>